<dbReference type="EMBL" id="AUZM01000004">
    <property type="protein sequence ID" value="ERT09220.1"/>
    <property type="molecule type" value="Genomic_DNA"/>
</dbReference>
<organism evidence="1 2">
    <name type="scientific">Lyngbya aestuarii BL J</name>
    <dbReference type="NCBI Taxonomy" id="1348334"/>
    <lineage>
        <taxon>Bacteria</taxon>
        <taxon>Bacillati</taxon>
        <taxon>Cyanobacteriota</taxon>
        <taxon>Cyanophyceae</taxon>
        <taxon>Oscillatoriophycideae</taxon>
        <taxon>Oscillatoriales</taxon>
        <taxon>Microcoleaceae</taxon>
        <taxon>Lyngbya</taxon>
    </lineage>
</organism>
<keyword evidence="2" id="KW-1185">Reference proteome</keyword>
<sequence>MLGQVELGLFVKFRETDSKIGQKQAMNGYILAINSMTYCPR</sequence>
<evidence type="ECO:0000313" key="1">
    <source>
        <dbReference type="EMBL" id="ERT09220.1"/>
    </source>
</evidence>
<protein>
    <submittedName>
        <fullName evidence="1">Uncharacterized protein</fullName>
    </submittedName>
</protein>
<gene>
    <name evidence="1" type="ORF">M595_0672</name>
</gene>
<dbReference type="AlphaFoldDB" id="U7QQ24"/>
<reference evidence="1 2" key="1">
    <citation type="journal article" date="2013" name="Front. Microbiol.">
        <title>Comparative genomic analyses of the cyanobacterium, Lyngbya aestuarii BL J, a powerful hydrogen producer.</title>
        <authorList>
            <person name="Kothari A."/>
            <person name="Vaughn M."/>
            <person name="Garcia-Pichel F."/>
        </authorList>
    </citation>
    <scope>NUCLEOTIDE SEQUENCE [LARGE SCALE GENOMIC DNA]</scope>
    <source>
        <strain evidence="1 2">BL J</strain>
    </source>
</reference>
<evidence type="ECO:0000313" key="2">
    <source>
        <dbReference type="Proteomes" id="UP000017127"/>
    </source>
</evidence>
<dbReference type="RefSeq" id="WP_023064448.1">
    <property type="nucleotide sequence ID" value="NZ_AUZM01000004.1"/>
</dbReference>
<proteinExistence type="predicted"/>
<dbReference type="Proteomes" id="UP000017127">
    <property type="component" value="Unassembled WGS sequence"/>
</dbReference>
<name>U7QQ24_9CYAN</name>
<comment type="caution">
    <text evidence="1">The sequence shown here is derived from an EMBL/GenBank/DDBJ whole genome shotgun (WGS) entry which is preliminary data.</text>
</comment>
<accession>U7QQ24</accession>